<dbReference type="OrthoDB" id="2942533at2759"/>
<reference evidence="3" key="4">
    <citation type="journal article" date="2015" name="PLoS ONE">
        <title>Comprehensive Evaluation of Toxoplasma gondii VEG and Neospora caninum LIV Genomes with Tachyzoite Stage Transcriptome and Proteome Defines Novel Transcript Features.</title>
        <authorList>
            <person name="Ramaprasad A."/>
            <person name="Mourier T."/>
            <person name="Naeem R."/>
            <person name="Malas T.B."/>
            <person name="Moussa E."/>
            <person name="Panigrahi A."/>
            <person name="Vermont S.J."/>
            <person name="Otto T.D."/>
            <person name="Wastling J."/>
            <person name="Pain A."/>
        </authorList>
    </citation>
    <scope>NUCLEOTIDE SEQUENCE</scope>
    <source>
        <strain evidence="3">Liverpool</strain>
    </source>
</reference>
<reference evidence="4" key="3">
    <citation type="journal article" date="2012" name="PLoS Pathog.">
        <title>Comparative genomics of the apicomplexan parasites Toxoplasma gondii and Neospora caninum: Coccidia differing in host range and transmission strategy.</title>
        <authorList>
            <person name="Reid A.J."/>
            <person name="Vermont S.J."/>
            <person name="Cotton J.A."/>
            <person name="Harris D."/>
            <person name="Hill-Cawthorne G.A."/>
            <person name="Konen-Waisman S."/>
            <person name="Latham S.M."/>
            <person name="Mourier T."/>
            <person name="Norton R."/>
            <person name="Quail M.A."/>
            <person name="Sanders M."/>
            <person name="Shanmugam D."/>
            <person name="Sohal A."/>
            <person name="Wasmuth J.D."/>
            <person name="Brunk B."/>
            <person name="Grigg M.E."/>
            <person name="Howard J.C."/>
            <person name="Parkinson J."/>
            <person name="Roos D.S."/>
            <person name="Trees A.J."/>
            <person name="Berriman M."/>
            <person name="Pain A."/>
            <person name="Wastling J.M."/>
        </authorList>
    </citation>
    <scope>NUCLEOTIDE SEQUENCE [LARGE SCALE GENOMIC DNA]</scope>
    <source>
        <strain evidence="4">Liverpool</strain>
    </source>
</reference>
<feature type="compositionally biased region" description="Basic and acidic residues" evidence="1">
    <location>
        <begin position="344"/>
        <end position="353"/>
    </location>
</feature>
<evidence type="ECO:0000313" key="4">
    <source>
        <dbReference type="Proteomes" id="UP000007494"/>
    </source>
</evidence>
<dbReference type="OMA" id="EKCTQPR"/>
<accession>F0V8T8</accession>
<feature type="compositionally biased region" description="Low complexity" evidence="1">
    <location>
        <begin position="292"/>
        <end position="305"/>
    </location>
</feature>
<feature type="compositionally biased region" description="Polar residues" evidence="1">
    <location>
        <begin position="229"/>
        <end position="239"/>
    </location>
</feature>
<dbReference type="eggNOG" id="ENOG502QZUZ">
    <property type="taxonomic scope" value="Eukaryota"/>
</dbReference>
<dbReference type="Proteomes" id="UP000007494">
    <property type="component" value="Chromosome II"/>
</dbReference>
<evidence type="ECO:0000313" key="3">
    <source>
        <dbReference type="EMBL" id="CEL64723.1"/>
    </source>
</evidence>
<evidence type="ECO:0000313" key="2">
    <source>
        <dbReference type="EMBL" id="CBZ50129.1"/>
    </source>
</evidence>
<dbReference type="InParanoid" id="F0V8T8"/>
<feature type="compositionally biased region" description="Basic and acidic residues" evidence="1">
    <location>
        <begin position="187"/>
        <end position="199"/>
    </location>
</feature>
<dbReference type="VEuPathDB" id="ToxoDB:NCLIV_006050"/>
<feature type="compositionally biased region" description="Basic and acidic residues" evidence="1">
    <location>
        <begin position="360"/>
        <end position="373"/>
    </location>
</feature>
<dbReference type="SUPFAM" id="SSF48452">
    <property type="entry name" value="TPR-like"/>
    <property type="match status" value="1"/>
</dbReference>
<feature type="region of interest" description="Disordered" evidence="1">
    <location>
        <begin position="172"/>
        <end position="309"/>
    </location>
</feature>
<gene>
    <name evidence="3" type="ORF">BN1204_006050</name>
    <name evidence="2" type="ORF">NCLIV_006050</name>
</gene>
<protein>
    <submittedName>
        <fullName evidence="3">Tetratricopeptide repeat-containing protein</fullName>
    </submittedName>
</protein>
<dbReference type="AlphaFoldDB" id="F0V8T8"/>
<dbReference type="EMBL" id="LN714476">
    <property type="protein sequence ID" value="CEL64723.1"/>
    <property type="molecule type" value="Genomic_DNA"/>
</dbReference>
<dbReference type="InterPro" id="IPR011990">
    <property type="entry name" value="TPR-like_helical_dom_sf"/>
</dbReference>
<dbReference type="RefSeq" id="XP_003880164.1">
    <property type="nucleotide sequence ID" value="XM_003880115.1"/>
</dbReference>
<organism evidence="2 4">
    <name type="scientific">Neospora caninum (strain Liverpool)</name>
    <dbReference type="NCBI Taxonomy" id="572307"/>
    <lineage>
        <taxon>Eukaryota</taxon>
        <taxon>Sar</taxon>
        <taxon>Alveolata</taxon>
        <taxon>Apicomplexa</taxon>
        <taxon>Conoidasida</taxon>
        <taxon>Coccidia</taxon>
        <taxon>Eucoccidiorida</taxon>
        <taxon>Eimeriorina</taxon>
        <taxon>Sarcocystidae</taxon>
        <taxon>Neospora</taxon>
    </lineage>
</organism>
<reference evidence="2" key="2">
    <citation type="submission" date="2011-03" db="EMBL/GenBank/DDBJ databases">
        <title>Comparative genomics and transcriptomics of Neospora caninum and Toxoplasma gondii.</title>
        <authorList>
            <person name="Reid A.J."/>
            <person name="Sohal A."/>
            <person name="Harris D."/>
            <person name="Quail M."/>
            <person name="Sanders M."/>
            <person name="Berriman M."/>
            <person name="Wastling J.M."/>
            <person name="Pain A."/>
        </authorList>
    </citation>
    <scope>NUCLEOTIDE SEQUENCE</scope>
    <source>
        <strain evidence="2">Liverpool</strain>
    </source>
</reference>
<dbReference type="GeneID" id="13446187"/>
<dbReference type="PANTHER" id="PTHR44200:SF1">
    <property type="entry name" value="DNAJ HOMOLOG SUBFAMILY C MEMBER 7"/>
    <property type="match status" value="1"/>
</dbReference>
<feature type="region of interest" description="Disordered" evidence="1">
    <location>
        <begin position="579"/>
        <end position="600"/>
    </location>
</feature>
<dbReference type="InterPro" id="IPR052758">
    <property type="entry name" value="SRC_co-chaperone"/>
</dbReference>
<feature type="compositionally biased region" description="Acidic residues" evidence="1">
    <location>
        <begin position="253"/>
        <end position="269"/>
    </location>
</feature>
<dbReference type="EMBL" id="FR823382">
    <property type="protein sequence ID" value="CBZ50129.1"/>
    <property type="molecule type" value="Genomic_DNA"/>
</dbReference>
<dbReference type="InterPro" id="IPR019734">
    <property type="entry name" value="TPR_rpt"/>
</dbReference>
<reference evidence="2" key="1">
    <citation type="submission" date="2011-02" db="EMBL/GenBank/DDBJ databases">
        <authorList>
            <person name="Aslett M."/>
        </authorList>
    </citation>
    <scope>NUCLEOTIDE SEQUENCE</scope>
    <source>
        <strain evidence="2">Liverpool</strain>
    </source>
</reference>
<sequence length="600" mass="64587">MATDDVTLLDIDSEKIEKCTQPRLLRKYIALLEQDGGYYHQLLSAARKRLDDLVGSKPSSGVGAASWCRGPSPADIAAAKADLLEWQRSLCVQQRVDLDAAACATSIPRDAQISTECGSKEGTPESTTIAIPSISAGGGQVSRTINAVNVPECFSQGENSPERGFKITALEAPPNTLECTDGAPVQDSKEGVESYRDTSSRTAAHSALPNRGTDTDVAVGVHAAEESVRTQNTAETVQHSHAPLKRRISVLLDESDAPEDSEPDEDDDHEFVRSGHQSRPKQFLTPVRRQTSSQASSSASAQIMQSKKESSSECATVNCGEGTAVTSRCCFAERDETEPNAPRCSHDESDTWKGIHTPNRHADETAEASLPRDCEKTERSNCVTLHDDSLENSSQKLLPAGQCGDNLSDMRTKKIYSLKGAAVAAYDEGNHEKALMLLTESLKIAEEGVLAAGEPAYASPTDHFPNASLRVGNKSAENKLPLKLHSVLYSNRSQVHLTLGQYAQAAEDSLRAMQLDSANIKALWRRARALVALGGHDNLDLASTIAKRIEDAFHRGETDLPPSAVDQLSQLQASINRATEQRGSEPSAAPHSCANTYPVL</sequence>
<evidence type="ECO:0000256" key="1">
    <source>
        <dbReference type="SAM" id="MobiDB-lite"/>
    </source>
</evidence>
<dbReference type="Gene3D" id="1.25.40.10">
    <property type="entry name" value="Tetratricopeptide repeat domain"/>
    <property type="match status" value="1"/>
</dbReference>
<name>F0V8T8_NEOCL</name>
<proteinExistence type="predicted"/>
<dbReference type="SMART" id="SM00028">
    <property type="entry name" value="TPR"/>
    <property type="match status" value="2"/>
</dbReference>
<keyword evidence="4" id="KW-1185">Reference proteome</keyword>
<dbReference type="PANTHER" id="PTHR44200">
    <property type="entry name" value="DNAJ HOMOLOG SUBFAMILY C MEMBER 7"/>
    <property type="match status" value="1"/>
</dbReference>
<feature type="region of interest" description="Disordered" evidence="1">
    <location>
        <begin position="336"/>
        <end position="373"/>
    </location>
</feature>